<keyword evidence="2" id="KW-1185">Reference proteome</keyword>
<dbReference type="PANTHER" id="PTHR21113:SF4">
    <property type="entry name" value="CHITIN-BINDING TYPE-4 DOMAIN-CONTAINING PROTEIN"/>
    <property type="match status" value="1"/>
</dbReference>
<organism evidence="1 2">
    <name type="scientific">Cymbomonas tetramitiformis</name>
    <dbReference type="NCBI Taxonomy" id="36881"/>
    <lineage>
        <taxon>Eukaryota</taxon>
        <taxon>Viridiplantae</taxon>
        <taxon>Chlorophyta</taxon>
        <taxon>Pyramimonadophyceae</taxon>
        <taxon>Pyramimonadales</taxon>
        <taxon>Pyramimonadaceae</taxon>
        <taxon>Cymbomonas</taxon>
    </lineage>
</organism>
<protein>
    <recommendedName>
        <fullName evidence="3">Chitinase</fullName>
    </recommendedName>
</protein>
<proteinExistence type="predicted"/>
<gene>
    <name evidence="1" type="ORF">CYMTET_30267</name>
</gene>
<dbReference type="Gene3D" id="1.10.530.10">
    <property type="match status" value="1"/>
</dbReference>
<evidence type="ECO:0008006" key="3">
    <source>
        <dbReference type="Google" id="ProtNLM"/>
    </source>
</evidence>
<evidence type="ECO:0000313" key="1">
    <source>
        <dbReference type="EMBL" id="KAK3260788.1"/>
    </source>
</evidence>
<evidence type="ECO:0000313" key="2">
    <source>
        <dbReference type="Proteomes" id="UP001190700"/>
    </source>
</evidence>
<sequence length="452" mass="49890">MMRHPKFFSTYSSQELRTFAPRGIIMATRSIISFLLVTTTIHFTSAQSYFEQAKETLCRTCSDDILVVETVTGYAESVVYKWPDLLKAVDSTFLTGIGDMKLYMGDESSNGYKYGLTNIAAFLAQSMKESIKYDACDENNWDNTDGYAASNACGQLGQSYQDYNCQADEEHMQCDVDPNMEIRAETHAVWYGAPPAMFCAPKSKLPASPRWDHGGWCNPADNPDVDKSFDEYIAYVASGGSCEDYLGQKAGSWTFCPNGGCPNYEAPLFGQEARTDVEGCCWWGRGVIQTTGVCNFGKLNYYLGARAANEGRPSLFPDVNFCQDPEQICTTTKYPELKWIAGFFYWLESVQTYEQDGWNYLAELRRFVDDGFPNPGSDGGFIHGASGIVNRGCHNPPACGTGTLDGGSDRAQNFQTILTAMGLVGSNDPSCNWMDTTQGSSVMPKYTIVKAG</sequence>
<reference evidence="1 2" key="1">
    <citation type="journal article" date="2015" name="Genome Biol. Evol.">
        <title>Comparative Genomics of a Bacterivorous Green Alga Reveals Evolutionary Causalities and Consequences of Phago-Mixotrophic Mode of Nutrition.</title>
        <authorList>
            <person name="Burns J.A."/>
            <person name="Paasch A."/>
            <person name="Narechania A."/>
            <person name="Kim E."/>
        </authorList>
    </citation>
    <scope>NUCLEOTIDE SEQUENCE [LARGE SCALE GENOMIC DNA]</scope>
    <source>
        <strain evidence="1 2">PLY_AMNH</strain>
    </source>
</reference>
<name>A0AAE0FJL6_9CHLO</name>
<comment type="caution">
    <text evidence="1">The sequence shown here is derived from an EMBL/GenBank/DDBJ whole genome shotgun (WGS) entry which is preliminary data.</text>
</comment>
<dbReference type="EMBL" id="LGRX02017424">
    <property type="protein sequence ID" value="KAK3260788.1"/>
    <property type="molecule type" value="Genomic_DNA"/>
</dbReference>
<dbReference type="AlphaFoldDB" id="A0AAE0FJL6"/>
<dbReference type="Proteomes" id="UP001190700">
    <property type="component" value="Unassembled WGS sequence"/>
</dbReference>
<accession>A0AAE0FJL6</accession>
<dbReference type="PANTHER" id="PTHR21113">
    <property type="entry name" value="AGAP001705-PA"/>
    <property type="match status" value="1"/>
</dbReference>